<evidence type="ECO:0000256" key="5">
    <source>
        <dbReference type="SAM" id="Phobius"/>
    </source>
</evidence>
<evidence type="ECO:0000256" key="2">
    <source>
        <dbReference type="ARBA" id="ARBA00022692"/>
    </source>
</evidence>
<keyword evidence="2 5" id="KW-0812">Transmembrane</keyword>
<sequence>MAEINLKVNLSYAGEFQQAIGRDVYLLQFVCWAILLPIVALIGLIGNLLTIVVLWRREMQSTTILYLRALVITDTGILLSAVIVLTPYSCANYLSNDNLKYFSEIVYPVLHTPMNYIVMTLQSCNVWVTVSVSVERYIAICHPFRAVRLCTRKKTMIVLAAITAVSVLYNVPRLFASYARKCSEDESEDVDQDCHYLADTEMGRTYVYKTVYMSIMYTILIFVIPLSSLFILNVFIIQELMRMQKRRTGTNIHDENEANLSLVLVLIVVVFIFCQSPGLVSQFDIFDFSTFMKWLAVSNLLFVVNSAVNFLIYTAFGSKFRKVLLRVFRRLYTHSRGLSLRGSVATTNGYELTAVNENQNTVVESVDSRERTRTNTVAPDGTERYPLTKYVNGTSNGPTNV</sequence>
<evidence type="ECO:0000256" key="3">
    <source>
        <dbReference type="ARBA" id="ARBA00022989"/>
    </source>
</evidence>
<feature type="transmembrane region" description="Helical" evidence="5">
    <location>
        <begin position="67"/>
        <end position="94"/>
    </location>
</feature>
<dbReference type="EMBL" id="JACVVK020000109">
    <property type="protein sequence ID" value="KAK7491876.1"/>
    <property type="molecule type" value="Genomic_DNA"/>
</dbReference>
<name>A0ABD0KX57_9CAEN</name>
<proteinExistence type="predicted"/>
<protein>
    <recommendedName>
        <fullName evidence="6">G-protein coupled receptors family 1 profile domain-containing protein</fullName>
    </recommendedName>
</protein>
<dbReference type="InterPro" id="IPR017452">
    <property type="entry name" value="GPCR_Rhodpsn_7TM"/>
</dbReference>
<feature type="domain" description="G-protein coupled receptors family 1 profile" evidence="6">
    <location>
        <begin position="46"/>
        <end position="313"/>
    </location>
</feature>
<dbReference type="PRINTS" id="PR00237">
    <property type="entry name" value="GPCRRHODOPSN"/>
</dbReference>
<dbReference type="PANTHER" id="PTHR46641">
    <property type="entry name" value="FMRFAMIDE RECEPTOR-RELATED"/>
    <property type="match status" value="1"/>
</dbReference>
<dbReference type="PANTHER" id="PTHR46641:SF2">
    <property type="entry name" value="FMRFAMIDE RECEPTOR"/>
    <property type="match status" value="1"/>
</dbReference>
<feature type="transmembrane region" description="Helical" evidence="5">
    <location>
        <begin position="258"/>
        <end position="279"/>
    </location>
</feature>
<evidence type="ECO:0000256" key="4">
    <source>
        <dbReference type="ARBA" id="ARBA00023136"/>
    </source>
</evidence>
<dbReference type="Gene3D" id="1.20.1070.10">
    <property type="entry name" value="Rhodopsin 7-helix transmembrane proteins"/>
    <property type="match status" value="1"/>
</dbReference>
<keyword evidence="3 5" id="KW-1133">Transmembrane helix</keyword>
<reference evidence="7 8" key="1">
    <citation type="journal article" date="2023" name="Sci. Data">
        <title>Genome assembly of the Korean intertidal mud-creeper Batillaria attramentaria.</title>
        <authorList>
            <person name="Patra A.K."/>
            <person name="Ho P.T."/>
            <person name="Jun S."/>
            <person name="Lee S.J."/>
            <person name="Kim Y."/>
            <person name="Won Y.J."/>
        </authorList>
    </citation>
    <scope>NUCLEOTIDE SEQUENCE [LARGE SCALE GENOMIC DNA]</scope>
    <source>
        <strain evidence="7">Wonlab-2016</strain>
    </source>
</reference>
<evidence type="ECO:0000313" key="8">
    <source>
        <dbReference type="Proteomes" id="UP001519460"/>
    </source>
</evidence>
<dbReference type="AlphaFoldDB" id="A0ABD0KX57"/>
<dbReference type="SUPFAM" id="SSF81321">
    <property type="entry name" value="Family A G protein-coupled receptor-like"/>
    <property type="match status" value="1"/>
</dbReference>
<feature type="transmembrane region" description="Helical" evidence="5">
    <location>
        <begin position="291"/>
        <end position="316"/>
    </location>
</feature>
<evidence type="ECO:0000259" key="6">
    <source>
        <dbReference type="PROSITE" id="PS50262"/>
    </source>
</evidence>
<dbReference type="PROSITE" id="PS50262">
    <property type="entry name" value="G_PROTEIN_RECEP_F1_2"/>
    <property type="match status" value="1"/>
</dbReference>
<accession>A0ABD0KX57</accession>
<feature type="transmembrane region" description="Helical" evidence="5">
    <location>
        <begin position="25"/>
        <end position="55"/>
    </location>
</feature>
<dbReference type="InterPro" id="IPR000276">
    <property type="entry name" value="GPCR_Rhodpsn"/>
</dbReference>
<evidence type="ECO:0000256" key="1">
    <source>
        <dbReference type="ARBA" id="ARBA00004370"/>
    </source>
</evidence>
<feature type="transmembrane region" description="Helical" evidence="5">
    <location>
        <begin position="114"/>
        <end position="134"/>
    </location>
</feature>
<evidence type="ECO:0000313" key="7">
    <source>
        <dbReference type="EMBL" id="KAK7491876.1"/>
    </source>
</evidence>
<dbReference type="Pfam" id="PF00001">
    <property type="entry name" value="7tm_1"/>
    <property type="match status" value="1"/>
</dbReference>
<keyword evidence="8" id="KW-1185">Reference proteome</keyword>
<dbReference type="CDD" id="cd14978">
    <property type="entry name" value="7tmA_FMRFamide_R-like"/>
    <property type="match status" value="1"/>
</dbReference>
<comment type="subcellular location">
    <subcellularLocation>
        <location evidence="1">Membrane</location>
    </subcellularLocation>
</comment>
<comment type="caution">
    <text evidence="7">The sequence shown here is derived from an EMBL/GenBank/DDBJ whole genome shotgun (WGS) entry which is preliminary data.</text>
</comment>
<keyword evidence="4 5" id="KW-0472">Membrane</keyword>
<gene>
    <name evidence="7" type="ORF">BaRGS_00016895</name>
</gene>
<dbReference type="InterPro" id="IPR052954">
    <property type="entry name" value="GPCR-Ligand_Int"/>
</dbReference>
<dbReference type="Proteomes" id="UP001519460">
    <property type="component" value="Unassembled WGS sequence"/>
</dbReference>
<organism evidence="7 8">
    <name type="scientific">Batillaria attramentaria</name>
    <dbReference type="NCBI Taxonomy" id="370345"/>
    <lineage>
        <taxon>Eukaryota</taxon>
        <taxon>Metazoa</taxon>
        <taxon>Spiralia</taxon>
        <taxon>Lophotrochozoa</taxon>
        <taxon>Mollusca</taxon>
        <taxon>Gastropoda</taxon>
        <taxon>Caenogastropoda</taxon>
        <taxon>Sorbeoconcha</taxon>
        <taxon>Cerithioidea</taxon>
        <taxon>Batillariidae</taxon>
        <taxon>Batillaria</taxon>
    </lineage>
</organism>
<feature type="transmembrane region" description="Helical" evidence="5">
    <location>
        <begin position="215"/>
        <end position="237"/>
    </location>
</feature>
<feature type="transmembrane region" description="Helical" evidence="5">
    <location>
        <begin position="155"/>
        <end position="171"/>
    </location>
</feature>
<dbReference type="GO" id="GO:0016020">
    <property type="term" value="C:membrane"/>
    <property type="evidence" value="ECO:0007669"/>
    <property type="project" value="UniProtKB-SubCell"/>
</dbReference>